<dbReference type="Proteomes" id="UP001377567">
    <property type="component" value="Unassembled WGS sequence"/>
</dbReference>
<dbReference type="PANTHER" id="PTHR24180">
    <property type="entry name" value="CYCLIN-DEPENDENT KINASE INHIBITOR 2C-RELATED"/>
    <property type="match status" value="1"/>
</dbReference>
<name>A0AAV5RRA5_MAUHU</name>
<proteinExistence type="predicted"/>
<evidence type="ECO:0000313" key="5">
    <source>
        <dbReference type="EMBL" id="GMM54134.1"/>
    </source>
</evidence>
<evidence type="ECO:0000256" key="2">
    <source>
        <dbReference type="ARBA" id="ARBA00023043"/>
    </source>
</evidence>
<dbReference type="AlphaFoldDB" id="A0AAV5RRA5"/>
<comment type="caution">
    <text evidence="5">The sequence shown here is derived from an EMBL/GenBank/DDBJ whole genome shotgun (WGS) entry which is preliminary data.</text>
</comment>
<evidence type="ECO:0000256" key="3">
    <source>
        <dbReference type="PROSITE-ProRule" id="PRU00023"/>
    </source>
</evidence>
<dbReference type="PROSITE" id="PS50088">
    <property type="entry name" value="ANK_REPEAT"/>
    <property type="match status" value="1"/>
</dbReference>
<dbReference type="Gene3D" id="1.25.40.20">
    <property type="entry name" value="Ankyrin repeat-containing domain"/>
    <property type="match status" value="1"/>
</dbReference>
<dbReference type="PROSITE" id="PS50297">
    <property type="entry name" value="ANK_REP_REGION"/>
    <property type="match status" value="1"/>
</dbReference>
<evidence type="ECO:0000256" key="1">
    <source>
        <dbReference type="ARBA" id="ARBA00022737"/>
    </source>
</evidence>
<accession>A0AAV5RRA5</accession>
<gene>
    <name evidence="5" type="ORF">DAKH74_007500</name>
</gene>
<dbReference type="Pfam" id="PF12796">
    <property type="entry name" value="Ank_2"/>
    <property type="match status" value="1"/>
</dbReference>
<dbReference type="InterPro" id="IPR002110">
    <property type="entry name" value="Ankyrin_rpt"/>
</dbReference>
<dbReference type="PANTHER" id="PTHR24180:SF57">
    <property type="entry name" value="ANKYRIN REPEAT DOMAIN-CONTAINING PROTEIN 39"/>
    <property type="match status" value="1"/>
</dbReference>
<dbReference type="EMBL" id="BTGD01000001">
    <property type="protein sequence ID" value="GMM54134.1"/>
    <property type="molecule type" value="Genomic_DNA"/>
</dbReference>
<organism evidence="5 6">
    <name type="scientific">Maudiozyma humilis</name>
    <name type="common">Sour dough yeast</name>
    <name type="synonym">Kazachstania humilis</name>
    <dbReference type="NCBI Taxonomy" id="51915"/>
    <lineage>
        <taxon>Eukaryota</taxon>
        <taxon>Fungi</taxon>
        <taxon>Dikarya</taxon>
        <taxon>Ascomycota</taxon>
        <taxon>Saccharomycotina</taxon>
        <taxon>Saccharomycetes</taxon>
        <taxon>Saccharomycetales</taxon>
        <taxon>Saccharomycetaceae</taxon>
        <taxon>Maudiozyma</taxon>
    </lineage>
</organism>
<dbReference type="SUPFAM" id="SSF48403">
    <property type="entry name" value="Ankyrin repeat"/>
    <property type="match status" value="1"/>
</dbReference>
<feature type="repeat" description="ANK" evidence="3">
    <location>
        <begin position="33"/>
        <end position="66"/>
    </location>
</feature>
<evidence type="ECO:0000313" key="6">
    <source>
        <dbReference type="Proteomes" id="UP001377567"/>
    </source>
</evidence>
<keyword evidence="1" id="KW-0677">Repeat</keyword>
<dbReference type="SMART" id="SM00248">
    <property type="entry name" value="ANK"/>
    <property type="match status" value="2"/>
</dbReference>
<feature type="region of interest" description="Disordered" evidence="4">
    <location>
        <begin position="197"/>
        <end position="216"/>
    </location>
</feature>
<keyword evidence="6" id="KW-1185">Reference proteome</keyword>
<reference evidence="5 6" key="1">
    <citation type="journal article" date="2023" name="Elife">
        <title>Identification of key yeast species and microbe-microbe interactions impacting larval growth of Drosophila in the wild.</title>
        <authorList>
            <person name="Mure A."/>
            <person name="Sugiura Y."/>
            <person name="Maeda R."/>
            <person name="Honda K."/>
            <person name="Sakurai N."/>
            <person name="Takahashi Y."/>
            <person name="Watada M."/>
            <person name="Katoh T."/>
            <person name="Gotoh A."/>
            <person name="Gotoh Y."/>
            <person name="Taniguchi I."/>
            <person name="Nakamura K."/>
            <person name="Hayashi T."/>
            <person name="Katayama T."/>
            <person name="Uemura T."/>
            <person name="Hattori Y."/>
        </authorList>
    </citation>
    <scope>NUCLEOTIDE SEQUENCE [LARGE SCALE GENOMIC DNA]</scope>
    <source>
        <strain evidence="5 6">KH-74</strain>
    </source>
</reference>
<evidence type="ECO:0000256" key="4">
    <source>
        <dbReference type="SAM" id="MobiDB-lite"/>
    </source>
</evidence>
<sequence length="216" mass="23811">MNIWIAASDGRGDLVEQFISGNPAITANTQDPNGYTAVHAAASYGHIDLLRKLCKELGGDINVRDNDGDTPLHHTEDAATAKVILEELGGDISLANSEGKTALQVAEEDQEFPELIEYLRIKSGIPQEQDSLGIDASTMAQFKDNLRYSMENEQVRDEDLDPESLARKKRLEQIIQGENAEEELEVYIRDLVRTQMGGAATNEASAEEEPSAKRRK</sequence>
<dbReference type="InterPro" id="IPR036770">
    <property type="entry name" value="Ankyrin_rpt-contain_sf"/>
</dbReference>
<keyword evidence="2 3" id="KW-0040">ANK repeat</keyword>
<protein>
    <submittedName>
        <fullName evidence="5">Uncharacterized protein</fullName>
    </submittedName>
</protein>
<dbReference type="InterPro" id="IPR051637">
    <property type="entry name" value="Ank_repeat_dom-contain_49"/>
</dbReference>